<dbReference type="RefSeq" id="WP_236891722.1">
    <property type="nucleotide sequence ID" value="NZ_AP024488.1"/>
</dbReference>
<feature type="transmembrane region" description="Helical" evidence="1">
    <location>
        <begin position="131"/>
        <end position="149"/>
    </location>
</feature>
<proteinExistence type="predicted"/>
<reference evidence="2 3" key="1">
    <citation type="submission" date="2021-02" db="EMBL/GenBank/DDBJ databases">
        <title>Complete genome of Desulfoluna sp. strain ASN36.</title>
        <authorList>
            <person name="Takahashi A."/>
            <person name="Kojima H."/>
            <person name="Fukui M."/>
        </authorList>
    </citation>
    <scope>NUCLEOTIDE SEQUENCE [LARGE SCALE GENOMIC DNA]</scope>
    <source>
        <strain evidence="2 3">ASN36</strain>
    </source>
</reference>
<accession>A0ABM7PCT9</accession>
<keyword evidence="1" id="KW-1133">Transmembrane helix</keyword>
<protein>
    <submittedName>
        <fullName evidence="2">Uncharacterized protein</fullName>
    </submittedName>
</protein>
<name>A0ABM7PCT9_9BACT</name>
<keyword evidence="3" id="KW-1185">Reference proteome</keyword>
<sequence length="172" mass="19584">MMDFIQYTINWCRGEIFEGRMLALFGVIVLIIAMLYWVFGNTSFAKAMILPFLVLGFFCTSGGLGVVYTNQQRIVTFEKQFYTDEAGFVEAEKERMVFFLNRYPATMWGMAATILVGLCCFLLWAGPYGRAVGLALILFGFSILFLDHFSEERARNYQHVIVNYLPGKGADI</sequence>
<organism evidence="2 3">
    <name type="scientific">Desulfoluna limicola</name>
    <dbReference type="NCBI Taxonomy" id="2810562"/>
    <lineage>
        <taxon>Bacteria</taxon>
        <taxon>Pseudomonadati</taxon>
        <taxon>Thermodesulfobacteriota</taxon>
        <taxon>Desulfobacteria</taxon>
        <taxon>Desulfobacterales</taxon>
        <taxon>Desulfolunaceae</taxon>
        <taxon>Desulfoluna</taxon>
    </lineage>
</organism>
<feature type="transmembrane region" description="Helical" evidence="1">
    <location>
        <begin position="45"/>
        <end position="69"/>
    </location>
</feature>
<evidence type="ECO:0000313" key="2">
    <source>
        <dbReference type="EMBL" id="BCS95477.1"/>
    </source>
</evidence>
<keyword evidence="1" id="KW-0472">Membrane</keyword>
<feature type="transmembrane region" description="Helical" evidence="1">
    <location>
        <begin position="105"/>
        <end position="125"/>
    </location>
</feature>
<gene>
    <name evidence="2" type="ORF">DSLASN_11090</name>
</gene>
<feature type="transmembrane region" description="Helical" evidence="1">
    <location>
        <begin position="21"/>
        <end position="39"/>
    </location>
</feature>
<evidence type="ECO:0000256" key="1">
    <source>
        <dbReference type="SAM" id="Phobius"/>
    </source>
</evidence>
<keyword evidence="1" id="KW-0812">Transmembrane</keyword>
<dbReference type="Proteomes" id="UP001320148">
    <property type="component" value="Chromosome"/>
</dbReference>
<dbReference type="EMBL" id="AP024488">
    <property type="protein sequence ID" value="BCS95477.1"/>
    <property type="molecule type" value="Genomic_DNA"/>
</dbReference>
<evidence type="ECO:0000313" key="3">
    <source>
        <dbReference type="Proteomes" id="UP001320148"/>
    </source>
</evidence>